<dbReference type="EMBL" id="UINC01038256">
    <property type="protein sequence ID" value="SVB35003.1"/>
    <property type="molecule type" value="Genomic_DNA"/>
</dbReference>
<proteinExistence type="predicted"/>
<reference evidence="1" key="1">
    <citation type="submission" date="2018-05" db="EMBL/GenBank/DDBJ databases">
        <authorList>
            <person name="Lanie J.A."/>
            <person name="Ng W.-L."/>
            <person name="Kazmierczak K.M."/>
            <person name="Andrzejewski T.M."/>
            <person name="Davidsen T.M."/>
            <person name="Wayne K.J."/>
            <person name="Tettelin H."/>
            <person name="Glass J.I."/>
            <person name="Rusch D."/>
            <person name="Podicherti R."/>
            <person name="Tsui H.-C.T."/>
            <person name="Winkler M.E."/>
        </authorList>
    </citation>
    <scope>NUCLEOTIDE SEQUENCE</scope>
</reference>
<name>A0A382DBK4_9ZZZZ</name>
<accession>A0A382DBK4</accession>
<sequence length="108" mass="12383">MLLAARRVPTCPSLDLPDTELTDPQKLVSEIADHFDDDEGFITSEMTIQEIVFRTLLTRRNAPTLLRDLHYELTERWSTPVRPINITEEGLRGIMESDNYYGFATVAK</sequence>
<protein>
    <submittedName>
        <fullName evidence="1">Uncharacterized protein</fullName>
    </submittedName>
</protein>
<evidence type="ECO:0000313" key="1">
    <source>
        <dbReference type="EMBL" id="SVB35003.1"/>
    </source>
</evidence>
<organism evidence="1">
    <name type="scientific">marine metagenome</name>
    <dbReference type="NCBI Taxonomy" id="408172"/>
    <lineage>
        <taxon>unclassified sequences</taxon>
        <taxon>metagenomes</taxon>
        <taxon>ecological metagenomes</taxon>
    </lineage>
</organism>
<dbReference type="AlphaFoldDB" id="A0A382DBK4"/>
<gene>
    <name evidence="1" type="ORF">METZ01_LOCUS187857</name>
</gene>